<evidence type="ECO:0000256" key="1">
    <source>
        <dbReference type="SAM" id="Phobius"/>
    </source>
</evidence>
<keyword evidence="1" id="KW-0472">Membrane</keyword>
<keyword evidence="1" id="KW-1133">Transmembrane helix</keyword>
<organism evidence="2 3">
    <name type="scientific">Yersinia phage vB_Yru_GN1</name>
    <dbReference type="NCBI Taxonomy" id="3074381"/>
    <lineage>
        <taxon>Viruses</taxon>
        <taxon>Duplodnaviria</taxon>
        <taxon>Heunggongvirae</taxon>
        <taxon>Uroviricota</taxon>
        <taxon>Caudoviricetes</taxon>
        <taxon>Caudoviricetes incertae sedis</taxon>
        <taxon>Sepahanvirus</taxon>
        <taxon>Sepahanvirus vB-Yru-GN1</taxon>
    </lineage>
</organism>
<feature type="transmembrane region" description="Helical" evidence="1">
    <location>
        <begin position="12"/>
        <end position="34"/>
    </location>
</feature>
<dbReference type="Proteomes" id="UP001304813">
    <property type="component" value="Segment"/>
</dbReference>
<proteinExistence type="predicted"/>
<protein>
    <submittedName>
        <fullName evidence="2">Uncharacterized protein</fullName>
    </submittedName>
</protein>
<dbReference type="EMBL" id="LC779065">
    <property type="protein sequence ID" value="BES79841.1"/>
    <property type="molecule type" value="Genomic_DNA"/>
</dbReference>
<keyword evidence="3" id="KW-1185">Reference proteome</keyword>
<accession>A0AA86MA62</accession>
<keyword evidence="1" id="KW-0812">Transmembrane</keyword>
<evidence type="ECO:0000313" key="2">
    <source>
        <dbReference type="EMBL" id="BES79841.1"/>
    </source>
</evidence>
<evidence type="ECO:0000313" key="3">
    <source>
        <dbReference type="Proteomes" id="UP001304813"/>
    </source>
</evidence>
<reference evidence="2 3" key="1">
    <citation type="submission" date="2023-09" db="EMBL/GenBank/DDBJ databases">
        <title>Analysis of phage genome (vB_Yru_GN1) of the bacterium (Yersinia ruckeri).</title>
        <authorList>
            <person name="Ganjoor M.S."/>
            <person name="Bouzari M."/>
            <person name="Soleimani-Delfan A."/>
        </authorList>
    </citation>
    <scope>NUCLEOTIDE SEQUENCE [LARGE SCALE GENOMIC DNA]</scope>
    <source>
        <strain evidence="3">vB_Yru_GN1</strain>
    </source>
</reference>
<sequence>MQQHNRRKSDKLLIPLVIISMVIGGLIGWFSHIASTKNIDKVSMVDP</sequence>
<name>A0AA86MA62_9CAUD</name>